<dbReference type="EMBL" id="JBHTJV010000025">
    <property type="protein sequence ID" value="MFD0917787.1"/>
    <property type="molecule type" value="Genomic_DNA"/>
</dbReference>
<evidence type="ECO:0000259" key="3">
    <source>
        <dbReference type="Pfam" id="PF01425"/>
    </source>
</evidence>
<organism evidence="4 5">
    <name type="scientific">Pseudahrensia aquimaris</name>
    <dbReference type="NCBI Taxonomy" id="744461"/>
    <lineage>
        <taxon>Bacteria</taxon>
        <taxon>Pseudomonadati</taxon>
        <taxon>Pseudomonadota</taxon>
        <taxon>Alphaproteobacteria</taxon>
        <taxon>Hyphomicrobiales</taxon>
        <taxon>Ahrensiaceae</taxon>
        <taxon>Pseudahrensia</taxon>
    </lineage>
</organism>
<name>A0ABW3FNR7_9HYPH</name>
<dbReference type="Pfam" id="PF01425">
    <property type="entry name" value="Amidase"/>
    <property type="match status" value="1"/>
</dbReference>
<evidence type="ECO:0000313" key="5">
    <source>
        <dbReference type="Proteomes" id="UP001597101"/>
    </source>
</evidence>
<feature type="domain" description="Amidase" evidence="3">
    <location>
        <begin position="40"/>
        <end position="456"/>
    </location>
</feature>
<protein>
    <recommendedName>
        <fullName evidence="2">Indoleacetamide hydrolase</fullName>
    </recommendedName>
</protein>
<dbReference type="InterPro" id="IPR023631">
    <property type="entry name" value="Amidase_dom"/>
</dbReference>
<dbReference type="PANTHER" id="PTHR11895:SF76">
    <property type="entry name" value="INDOLEACETAMIDE HYDROLASE"/>
    <property type="match status" value="1"/>
</dbReference>
<dbReference type="Gene3D" id="3.90.1300.10">
    <property type="entry name" value="Amidase signature (AS) domain"/>
    <property type="match status" value="1"/>
</dbReference>
<accession>A0ABW3FNR7</accession>
<dbReference type="SUPFAM" id="SSF75304">
    <property type="entry name" value="Amidase signature (AS) enzymes"/>
    <property type="match status" value="1"/>
</dbReference>
<dbReference type="InterPro" id="IPR036928">
    <property type="entry name" value="AS_sf"/>
</dbReference>
<reference evidence="5" key="1">
    <citation type="journal article" date="2019" name="Int. J. Syst. Evol. Microbiol.">
        <title>The Global Catalogue of Microorganisms (GCM) 10K type strain sequencing project: providing services to taxonomists for standard genome sequencing and annotation.</title>
        <authorList>
            <consortium name="The Broad Institute Genomics Platform"/>
            <consortium name="The Broad Institute Genome Sequencing Center for Infectious Disease"/>
            <person name="Wu L."/>
            <person name="Ma J."/>
        </authorList>
    </citation>
    <scope>NUCLEOTIDE SEQUENCE [LARGE SCALE GENOMIC DNA]</scope>
    <source>
        <strain evidence="5">CCUG 60023</strain>
    </source>
</reference>
<dbReference type="InterPro" id="IPR000120">
    <property type="entry name" value="Amidase"/>
</dbReference>
<proteinExistence type="predicted"/>
<dbReference type="Proteomes" id="UP001597101">
    <property type="component" value="Unassembled WGS sequence"/>
</dbReference>
<comment type="function">
    <text evidence="1">Hydrolyzes indole-3-acetamide (IAM) into indole-3-acetic acid (IAA).</text>
</comment>
<gene>
    <name evidence="4" type="ORF">ACFQ14_15390</name>
</gene>
<evidence type="ECO:0000256" key="2">
    <source>
        <dbReference type="ARBA" id="ARBA00021874"/>
    </source>
</evidence>
<dbReference type="PROSITE" id="PS00571">
    <property type="entry name" value="AMIDASES"/>
    <property type="match status" value="1"/>
</dbReference>
<dbReference type="PANTHER" id="PTHR11895">
    <property type="entry name" value="TRANSAMIDASE"/>
    <property type="match status" value="1"/>
</dbReference>
<dbReference type="InterPro" id="IPR020556">
    <property type="entry name" value="Amidase_CS"/>
</dbReference>
<sequence length="476" mass="49922">MTLKRPATTYTGPELCALSAYDTVQLLRKGEVSSAELQSASHARVEQTDGAVNAMVTRCYDRAAAFDVPAIDDHVGCLAGLPIGIKDLSAVSGVRHTMGTPAMANHIATTNDPIVDILEARGGVVVGKTNTPEMGAGGNTFNAVFGHTRNPWDVSKNAGGSSGGAAVSLATGQVWLSQGSDLAGSLRTPAAYCGVVGLRPSPGRAFGGPMTLGFSGEGISGPMARDVRDCALFLDAMSGFDERAPLSLPAPDAPFQEAVARAEGKVRIAYAPDLAGFAPVESEIRSVMAAALEQMEKSGSSIDEVCPDLPGLKDTYVTLRALTWASLPGRAPKAVQEGYKRTLVENIEVGRKLTVDQIIDANLTRTSLYHTMRTFLHDFDVLACAVVGLEPTLAEVEYPLSVDGVETHDYIDWLKFSFLATVTGLPAISVPCGFTESGMPVGIQLIGPPRGDAKVLAVARALEMVLDLGAAPLDPR</sequence>
<comment type="caution">
    <text evidence="4">The sequence shown here is derived from an EMBL/GenBank/DDBJ whole genome shotgun (WGS) entry which is preliminary data.</text>
</comment>
<keyword evidence="5" id="KW-1185">Reference proteome</keyword>
<evidence type="ECO:0000313" key="4">
    <source>
        <dbReference type="EMBL" id="MFD0917787.1"/>
    </source>
</evidence>
<evidence type="ECO:0000256" key="1">
    <source>
        <dbReference type="ARBA" id="ARBA00003871"/>
    </source>
</evidence>
<dbReference type="RefSeq" id="WP_377213638.1">
    <property type="nucleotide sequence ID" value="NZ_JBHTJV010000025.1"/>
</dbReference>